<dbReference type="Proteomes" id="UP001062846">
    <property type="component" value="Chromosome 7"/>
</dbReference>
<gene>
    <name evidence="1" type="ORF">RHMOL_Rhmol07G0147300</name>
</gene>
<reference evidence="1" key="1">
    <citation type="submission" date="2022-02" db="EMBL/GenBank/DDBJ databases">
        <title>Plant Genome Project.</title>
        <authorList>
            <person name="Zhang R.-G."/>
        </authorList>
    </citation>
    <scope>NUCLEOTIDE SEQUENCE</scope>
    <source>
        <strain evidence="1">AT1</strain>
    </source>
</reference>
<dbReference type="EMBL" id="CM046394">
    <property type="protein sequence ID" value="KAI8546797.1"/>
    <property type="molecule type" value="Genomic_DNA"/>
</dbReference>
<proteinExistence type="predicted"/>
<evidence type="ECO:0000313" key="1">
    <source>
        <dbReference type="EMBL" id="KAI8546797.1"/>
    </source>
</evidence>
<name>A0ACC0N234_RHOML</name>
<sequence length="107" mass="12036">MPNLGNDPIFFVFFSMITLSLLSLVCSRVMFLSIFTSRFSEYDFFIVLVVRLIIGLRTLFFAILCMWIAFGTALHLVFGFCSIVTLLLASWGLAVYLCSSSCAFSET</sequence>
<organism evidence="1 2">
    <name type="scientific">Rhododendron molle</name>
    <name type="common">Chinese azalea</name>
    <name type="synonym">Azalea mollis</name>
    <dbReference type="NCBI Taxonomy" id="49168"/>
    <lineage>
        <taxon>Eukaryota</taxon>
        <taxon>Viridiplantae</taxon>
        <taxon>Streptophyta</taxon>
        <taxon>Embryophyta</taxon>
        <taxon>Tracheophyta</taxon>
        <taxon>Spermatophyta</taxon>
        <taxon>Magnoliopsida</taxon>
        <taxon>eudicotyledons</taxon>
        <taxon>Gunneridae</taxon>
        <taxon>Pentapetalae</taxon>
        <taxon>asterids</taxon>
        <taxon>Ericales</taxon>
        <taxon>Ericaceae</taxon>
        <taxon>Ericoideae</taxon>
        <taxon>Rhodoreae</taxon>
        <taxon>Rhododendron</taxon>
    </lineage>
</organism>
<accession>A0ACC0N234</accession>
<evidence type="ECO:0000313" key="2">
    <source>
        <dbReference type="Proteomes" id="UP001062846"/>
    </source>
</evidence>
<protein>
    <submittedName>
        <fullName evidence="1">Uncharacterized protein</fullName>
    </submittedName>
</protein>
<comment type="caution">
    <text evidence="1">The sequence shown here is derived from an EMBL/GenBank/DDBJ whole genome shotgun (WGS) entry which is preliminary data.</text>
</comment>
<keyword evidence="2" id="KW-1185">Reference proteome</keyword>